<dbReference type="EMBL" id="CP113406">
    <property type="protein sequence ID" value="WAI18763.1"/>
    <property type="molecule type" value="Genomic_DNA"/>
</dbReference>
<dbReference type="GO" id="GO:0065002">
    <property type="term" value="P:intracellular protein transmembrane transport"/>
    <property type="evidence" value="ECO:0007669"/>
    <property type="project" value="TreeGrafter"/>
</dbReference>
<evidence type="ECO:0000313" key="13">
    <source>
        <dbReference type="Proteomes" id="UP001163440"/>
    </source>
</evidence>
<dbReference type="GO" id="GO:0009306">
    <property type="term" value="P:protein secretion"/>
    <property type="evidence" value="ECO:0007669"/>
    <property type="project" value="UniProtKB-UniRule"/>
</dbReference>
<evidence type="ECO:0000256" key="9">
    <source>
        <dbReference type="ARBA" id="ARBA00023010"/>
    </source>
</evidence>
<comment type="function">
    <text evidence="11">Involved in protein export. Participates in an early event of protein translocation.</text>
</comment>
<comment type="similarity">
    <text evidence="2 11">Belongs to the SecG family.</text>
</comment>
<evidence type="ECO:0000256" key="7">
    <source>
        <dbReference type="ARBA" id="ARBA00022927"/>
    </source>
</evidence>
<comment type="caution">
    <text evidence="11">Lacks conserved residue(s) required for the propagation of feature annotation.</text>
</comment>
<evidence type="ECO:0000256" key="10">
    <source>
        <dbReference type="ARBA" id="ARBA00023136"/>
    </source>
</evidence>
<dbReference type="PANTHER" id="PTHR34182:SF1">
    <property type="entry name" value="PROTEIN-EXPORT MEMBRANE PROTEIN SECG"/>
    <property type="match status" value="1"/>
</dbReference>
<reference evidence="12" key="1">
    <citation type="submission" date="2022-11" db="EMBL/GenBank/DDBJ databases">
        <title>The whole genome sequencing of pests is an important tool to study the evolution of the plant-insect interaction and insecticide resistance.</title>
        <authorList>
            <person name="Kananovich Y."/>
        </authorList>
    </citation>
    <scope>NUCLEOTIDE SEQUENCE</scope>
    <source>
        <strain evidence="12">BSU_Bre_2018</strain>
    </source>
</reference>
<keyword evidence="4 11" id="KW-0813">Transport</keyword>
<dbReference type="Pfam" id="PF03840">
    <property type="entry name" value="SecG"/>
    <property type="match status" value="1"/>
</dbReference>
<evidence type="ECO:0000256" key="8">
    <source>
        <dbReference type="ARBA" id="ARBA00022989"/>
    </source>
</evidence>
<dbReference type="GO" id="GO:0005886">
    <property type="term" value="C:plasma membrane"/>
    <property type="evidence" value="ECO:0007669"/>
    <property type="project" value="UniProtKB-SubCell"/>
</dbReference>
<gene>
    <name evidence="12" type="primary">secG</name>
    <name evidence="12" type="ORF">OW720_01955</name>
</gene>
<dbReference type="InterPro" id="IPR004692">
    <property type="entry name" value="SecG"/>
</dbReference>
<dbReference type="GO" id="GO:0043952">
    <property type="term" value="P:protein transport by the Sec complex"/>
    <property type="evidence" value="ECO:0007669"/>
    <property type="project" value="TreeGrafter"/>
</dbReference>
<keyword evidence="10 11" id="KW-0472">Membrane</keyword>
<dbReference type="GO" id="GO:0015450">
    <property type="term" value="F:protein-transporting ATPase activity"/>
    <property type="evidence" value="ECO:0007669"/>
    <property type="project" value="UniProtKB-UniRule"/>
</dbReference>
<evidence type="ECO:0000313" key="12">
    <source>
        <dbReference type="EMBL" id="WAI18763.1"/>
    </source>
</evidence>
<dbReference type="NCBIfam" id="TIGR00810">
    <property type="entry name" value="secG"/>
    <property type="match status" value="1"/>
</dbReference>
<feature type="transmembrane region" description="Helical" evidence="11">
    <location>
        <begin position="51"/>
        <end position="73"/>
    </location>
</feature>
<evidence type="ECO:0000256" key="3">
    <source>
        <dbReference type="ARBA" id="ARBA00017876"/>
    </source>
</evidence>
<evidence type="ECO:0000256" key="2">
    <source>
        <dbReference type="ARBA" id="ARBA00008445"/>
    </source>
</evidence>
<keyword evidence="6 11" id="KW-0812">Transmembrane</keyword>
<sequence>MYLFFLIFFIFVSLSLIFLILLQPGKGLNNTLNSNTTSNIKLFNNIGTNSFITNIISVLSFLFLIISIVLCNINNRKMDVDFFLEDNKKNITKHESILEKKSLNLDIPH</sequence>
<keyword evidence="9 11" id="KW-0811">Translocation</keyword>
<evidence type="ECO:0000256" key="6">
    <source>
        <dbReference type="ARBA" id="ARBA00022692"/>
    </source>
</evidence>
<dbReference type="AlphaFoldDB" id="A0AAJ5PVB9"/>
<evidence type="ECO:0000256" key="4">
    <source>
        <dbReference type="ARBA" id="ARBA00022448"/>
    </source>
</evidence>
<evidence type="ECO:0000256" key="1">
    <source>
        <dbReference type="ARBA" id="ARBA00004651"/>
    </source>
</evidence>
<protein>
    <recommendedName>
        <fullName evidence="3 11">Protein-export membrane protein SecG</fullName>
    </recommendedName>
</protein>
<name>A0AAJ5PVB9_9GAMM</name>
<proteinExistence type="inferred from homology"/>
<accession>A0AAJ5PVB9</accession>
<keyword evidence="5 11" id="KW-1003">Cell membrane</keyword>
<keyword evidence="7 11" id="KW-0653">Protein transport</keyword>
<dbReference type="Proteomes" id="UP001163440">
    <property type="component" value="Chromosome"/>
</dbReference>
<keyword evidence="8 11" id="KW-1133">Transmembrane helix</keyword>
<dbReference type="RefSeq" id="WP_158365769.1">
    <property type="nucleotide sequence ID" value="NZ_CP034882.1"/>
</dbReference>
<evidence type="ECO:0000256" key="11">
    <source>
        <dbReference type="RuleBase" id="RU365087"/>
    </source>
</evidence>
<dbReference type="PANTHER" id="PTHR34182">
    <property type="entry name" value="PROTEIN-EXPORT MEMBRANE PROTEIN SECG"/>
    <property type="match status" value="1"/>
</dbReference>
<dbReference type="PRINTS" id="PR01651">
    <property type="entry name" value="SECGEXPORT"/>
</dbReference>
<organism evidence="12 13">
    <name type="scientific">Buchnera aphidicola</name>
    <name type="common">Brevicoryne brassicae</name>
    <dbReference type="NCBI Taxonomy" id="911343"/>
    <lineage>
        <taxon>Bacteria</taxon>
        <taxon>Pseudomonadati</taxon>
        <taxon>Pseudomonadota</taxon>
        <taxon>Gammaproteobacteria</taxon>
        <taxon>Enterobacterales</taxon>
        <taxon>Erwiniaceae</taxon>
        <taxon>Buchnera</taxon>
    </lineage>
</organism>
<evidence type="ECO:0000256" key="5">
    <source>
        <dbReference type="ARBA" id="ARBA00022475"/>
    </source>
</evidence>
<comment type="subcellular location">
    <subcellularLocation>
        <location evidence="1 11">Cell membrane</location>
        <topology evidence="1 11">Multi-pass membrane protein</topology>
    </subcellularLocation>
</comment>